<evidence type="ECO:0000256" key="5">
    <source>
        <dbReference type="ARBA" id="ARBA00022801"/>
    </source>
</evidence>
<evidence type="ECO:0000256" key="4">
    <source>
        <dbReference type="ARBA" id="ARBA00022723"/>
    </source>
</evidence>
<dbReference type="Proteomes" id="UP000547879">
    <property type="component" value="Unassembled WGS sequence"/>
</dbReference>
<evidence type="ECO:0000256" key="2">
    <source>
        <dbReference type="ARBA" id="ARBA00007261"/>
    </source>
</evidence>
<evidence type="ECO:0000259" key="10">
    <source>
        <dbReference type="Pfam" id="PF05193"/>
    </source>
</evidence>
<evidence type="ECO:0000256" key="3">
    <source>
        <dbReference type="ARBA" id="ARBA00022670"/>
    </source>
</evidence>
<evidence type="ECO:0000256" key="7">
    <source>
        <dbReference type="ARBA" id="ARBA00023049"/>
    </source>
</evidence>
<evidence type="ECO:0000259" key="9">
    <source>
        <dbReference type="Pfam" id="PF00675"/>
    </source>
</evidence>
<organism evidence="11 12">
    <name type="scientific">Rhizobium wenxiniae</name>
    <dbReference type="NCBI Taxonomy" id="1737357"/>
    <lineage>
        <taxon>Bacteria</taxon>
        <taxon>Pseudomonadati</taxon>
        <taxon>Pseudomonadota</taxon>
        <taxon>Alphaproteobacteria</taxon>
        <taxon>Hyphomicrobiales</taxon>
        <taxon>Rhizobiaceae</taxon>
        <taxon>Rhizobium/Agrobacterium group</taxon>
        <taxon>Rhizobium</taxon>
    </lineage>
</organism>
<dbReference type="EC" id="3.4.24.-" evidence="11"/>
<dbReference type="PROSITE" id="PS00143">
    <property type="entry name" value="INSULINASE"/>
    <property type="match status" value="1"/>
</dbReference>
<keyword evidence="3 11" id="KW-0645">Protease</keyword>
<dbReference type="PANTHER" id="PTHR43690">
    <property type="entry name" value="NARDILYSIN"/>
    <property type="match status" value="1"/>
</dbReference>
<keyword evidence="12" id="KW-1185">Reference proteome</keyword>
<feature type="domain" description="Peptidase M16 C-terminal" evidence="10">
    <location>
        <begin position="701"/>
        <end position="877"/>
    </location>
</feature>
<sequence>MIFFSPVANSINRAIVAIAILAVSLGSVAEVLAADTAKLWPHTQSDLAPDPAVHFGTLANGMRFAIMRNVTPPKQASIRFRIGSGSLDENDSQQGLAHFLEHMAFKGSTRVGEDEMVRILQRKGLAFGPDTNAHTSYGETVYSLDLPQVDADTISIGLNLMRETASELTLDAAAFDRERGVILSEERLRDTPQYRAGMAAMNILLEGQRVPMRSPIGKTAVISNAPVELLRQYYKDYYRPDRATLVIVGDVDPTTLEAEIRERFGDWTAETANPPAAETGSLKTKGETFDIVAVPGNTTSVQIAWTRPFDDSPDTTAKRRDQFIEDLGLQVFQRRLSTLASKADAPFINANAGAQDILKSAHIAVVTANVEPLKWAAALAAIEQEQRRIKELGALDSEIKRELVEYRSVLQAEAAAASTRTTTNLASMLVDSVDNDAVLTSPGDDLSLFETLAAEVTTAEVNQVLRRTFSGNGPQVLLQSTQAPDGAADAVRLAYHASNAVSVSAPSNADDVVWPYTSFGKPGAVVERRAVDDLGLTMVRFANGVRLTIKPTKLRANEVLVRANIGGGRMAMPDDRSTPIWASPAIVLSGTKAIDFQDIQKVLASKSVGIDFSVGDGSFLFDGRTRTEDLEIQMQLMAAYTSDPAYRPEAFKRVQQAYLSGFDQYTATPSGVLRRDFAGLVHSRDPRWTFPDRAELSAATVDQFDAVFRPLLSKGPIDILIVGDVAVDDAIRLTMNTFGALPQRPVAQTLPHQGSVRFPAATERAVVETHTGRDDTAAIAVGLSIGDLLSDIPRSFVADISTQIFENRLIDKFRIAEGATYSLQGNVDLSTYLAGYGFAYFYLETTPEKVDSFYTLFENVAADLGSTPVTEDELARATEPAIETLRHQQQSNEYWIEYLQNASDPRQLDLIRDSLDGYRKVTADQVRDFAWHYFQTARLWRFEVLPATAE</sequence>
<dbReference type="GO" id="GO:0004222">
    <property type="term" value="F:metalloendopeptidase activity"/>
    <property type="evidence" value="ECO:0007669"/>
    <property type="project" value="InterPro"/>
</dbReference>
<evidence type="ECO:0000256" key="8">
    <source>
        <dbReference type="RuleBase" id="RU004447"/>
    </source>
</evidence>
<dbReference type="InterPro" id="IPR011249">
    <property type="entry name" value="Metalloenz_LuxS/M16"/>
</dbReference>
<keyword evidence="5 11" id="KW-0378">Hydrolase</keyword>
<feature type="domain" description="Peptidase M16 C-terminal" evidence="10">
    <location>
        <begin position="228"/>
        <end position="401"/>
    </location>
</feature>
<dbReference type="Pfam" id="PF05193">
    <property type="entry name" value="Peptidase_M16_C"/>
    <property type="match status" value="2"/>
</dbReference>
<dbReference type="EMBL" id="JACHEG010000018">
    <property type="protein sequence ID" value="MBB6166328.1"/>
    <property type="molecule type" value="Genomic_DNA"/>
</dbReference>
<dbReference type="InterPro" id="IPR011765">
    <property type="entry name" value="Pept_M16_N"/>
</dbReference>
<evidence type="ECO:0000256" key="6">
    <source>
        <dbReference type="ARBA" id="ARBA00022833"/>
    </source>
</evidence>
<dbReference type="SUPFAM" id="SSF63411">
    <property type="entry name" value="LuxS/MPP-like metallohydrolase"/>
    <property type="match status" value="3"/>
</dbReference>
<proteinExistence type="inferred from homology"/>
<evidence type="ECO:0000313" key="12">
    <source>
        <dbReference type="Proteomes" id="UP000547879"/>
    </source>
</evidence>
<dbReference type="AlphaFoldDB" id="A0A7W9YE97"/>
<comment type="similarity">
    <text evidence="2 8">Belongs to the peptidase M16 family.</text>
</comment>
<gene>
    <name evidence="11" type="ORF">HNQ72_006179</name>
</gene>
<dbReference type="InterPro" id="IPR001431">
    <property type="entry name" value="Pept_M16_Zn_BS"/>
</dbReference>
<dbReference type="InterPro" id="IPR007863">
    <property type="entry name" value="Peptidase_M16_C"/>
</dbReference>
<reference evidence="11 12" key="1">
    <citation type="submission" date="2020-08" db="EMBL/GenBank/DDBJ databases">
        <title>Genomic Encyclopedia of Type Strains, Phase IV (KMG-IV): sequencing the most valuable type-strain genomes for metagenomic binning, comparative biology and taxonomic classification.</title>
        <authorList>
            <person name="Goeker M."/>
        </authorList>
    </citation>
    <scope>NUCLEOTIDE SEQUENCE [LARGE SCALE GENOMIC DNA]</scope>
    <source>
        <strain evidence="11 12">DSM 100734</strain>
    </source>
</reference>
<dbReference type="GO" id="GO:0006508">
    <property type="term" value="P:proteolysis"/>
    <property type="evidence" value="ECO:0007669"/>
    <property type="project" value="UniProtKB-KW"/>
</dbReference>
<dbReference type="Pfam" id="PF00675">
    <property type="entry name" value="Peptidase_M16"/>
    <property type="match status" value="1"/>
</dbReference>
<keyword evidence="7" id="KW-0482">Metalloprotease</keyword>
<protein>
    <submittedName>
        <fullName evidence="11">Zinc protease</fullName>
        <ecNumber evidence="11">3.4.24.-</ecNumber>
    </submittedName>
</protein>
<evidence type="ECO:0000256" key="1">
    <source>
        <dbReference type="ARBA" id="ARBA00001947"/>
    </source>
</evidence>
<dbReference type="InterPro" id="IPR050626">
    <property type="entry name" value="Peptidase_M16"/>
</dbReference>
<keyword evidence="6" id="KW-0862">Zinc</keyword>
<dbReference type="GO" id="GO:0046872">
    <property type="term" value="F:metal ion binding"/>
    <property type="evidence" value="ECO:0007669"/>
    <property type="project" value="UniProtKB-KW"/>
</dbReference>
<feature type="domain" description="Peptidase M16 N-terminal" evidence="9">
    <location>
        <begin position="69"/>
        <end position="185"/>
    </location>
</feature>
<dbReference type="Gene3D" id="3.30.830.10">
    <property type="entry name" value="Metalloenzyme, LuxS/M16 peptidase-like"/>
    <property type="match status" value="4"/>
</dbReference>
<comment type="cofactor">
    <cofactor evidence="1">
        <name>Zn(2+)</name>
        <dbReference type="ChEBI" id="CHEBI:29105"/>
    </cofactor>
</comment>
<accession>A0A7W9YE97</accession>
<comment type="caution">
    <text evidence="11">The sequence shown here is derived from an EMBL/GenBank/DDBJ whole genome shotgun (WGS) entry which is preliminary data.</text>
</comment>
<keyword evidence="4" id="KW-0479">Metal-binding</keyword>
<dbReference type="PANTHER" id="PTHR43690:SF17">
    <property type="entry name" value="PROTEIN YHJJ"/>
    <property type="match status" value="1"/>
</dbReference>
<evidence type="ECO:0000313" key="11">
    <source>
        <dbReference type="EMBL" id="MBB6166328.1"/>
    </source>
</evidence>
<name>A0A7W9YE97_9HYPH</name>